<dbReference type="PANTHER" id="PTHR22955:SF66">
    <property type="entry name" value="INTEGRASE CATALYTIC DOMAIN-CONTAINING PROTEIN"/>
    <property type="match status" value="1"/>
</dbReference>
<evidence type="ECO:0000313" key="2">
    <source>
        <dbReference type="EMBL" id="GFT94789.1"/>
    </source>
</evidence>
<organism evidence="2 3">
    <name type="scientific">Nephila pilipes</name>
    <name type="common">Giant wood spider</name>
    <name type="synonym">Nephila maculata</name>
    <dbReference type="NCBI Taxonomy" id="299642"/>
    <lineage>
        <taxon>Eukaryota</taxon>
        <taxon>Metazoa</taxon>
        <taxon>Ecdysozoa</taxon>
        <taxon>Arthropoda</taxon>
        <taxon>Chelicerata</taxon>
        <taxon>Arachnida</taxon>
        <taxon>Araneae</taxon>
        <taxon>Araneomorphae</taxon>
        <taxon>Entelegynae</taxon>
        <taxon>Araneoidea</taxon>
        <taxon>Nephilidae</taxon>
        <taxon>Nephila</taxon>
    </lineage>
</organism>
<keyword evidence="3" id="KW-1185">Reference proteome</keyword>
<proteinExistence type="predicted"/>
<accession>A0A8X6PZU7</accession>
<dbReference type="OrthoDB" id="6431403at2759"/>
<dbReference type="AlphaFoldDB" id="A0A8X6PZU7"/>
<protein>
    <submittedName>
        <fullName evidence="2">DUF1758 domain-containing protein</fullName>
    </submittedName>
</protein>
<gene>
    <name evidence="2" type="primary">AVEN_62750_1</name>
    <name evidence="2" type="ORF">NPIL_352231</name>
    <name evidence="1" type="ORF">NPIL_579611</name>
</gene>
<dbReference type="EMBL" id="BMAW01075060">
    <property type="protein sequence ID" value="GFT94789.1"/>
    <property type="molecule type" value="Genomic_DNA"/>
</dbReference>
<evidence type="ECO:0000313" key="1">
    <source>
        <dbReference type="EMBL" id="GFT16716.1"/>
    </source>
</evidence>
<evidence type="ECO:0000313" key="3">
    <source>
        <dbReference type="Proteomes" id="UP000887013"/>
    </source>
</evidence>
<comment type="caution">
    <text evidence="2">The sequence shown here is derived from an EMBL/GenBank/DDBJ whole genome shotgun (WGS) entry which is preliminary data.</text>
</comment>
<reference evidence="2" key="1">
    <citation type="submission" date="2020-08" db="EMBL/GenBank/DDBJ databases">
        <title>Multicomponent nature underlies the extraordinary mechanical properties of spider dragline silk.</title>
        <authorList>
            <person name="Kono N."/>
            <person name="Nakamura H."/>
            <person name="Mori M."/>
            <person name="Yoshida Y."/>
            <person name="Ohtoshi R."/>
            <person name="Malay A.D."/>
            <person name="Moran D.A.P."/>
            <person name="Tomita M."/>
            <person name="Numata K."/>
            <person name="Arakawa K."/>
        </authorList>
    </citation>
    <scope>NUCLEOTIDE SEQUENCE</scope>
</reference>
<dbReference type="PANTHER" id="PTHR22955">
    <property type="entry name" value="RETROTRANSPOSON"/>
    <property type="match status" value="1"/>
</dbReference>
<sequence length="109" mass="12909">MENLIAYYRSDCSNVLFWIKKKDNWNIFVGNRVCEMQSLSDPENWKFLRGIMNPTDLPSCGCSAKDLVKSRWWEYPKWLKNPSEKCPNSEIFPDIEVIAKEKDKLRMSI</sequence>
<dbReference type="EMBL" id="BMAW01104873">
    <property type="protein sequence ID" value="GFT16716.1"/>
    <property type="molecule type" value="Genomic_DNA"/>
</dbReference>
<dbReference type="Proteomes" id="UP000887013">
    <property type="component" value="Unassembled WGS sequence"/>
</dbReference>
<name>A0A8X6PZU7_NEPPI</name>